<accession>A0A0V1CFA8</accession>
<comment type="caution">
    <text evidence="1">The sequence shown here is derived from an EMBL/GenBank/DDBJ whole genome shotgun (WGS) entry which is preliminary data.</text>
</comment>
<dbReference type="OrthoDB" id="5919349at2759"/>
<dbReference type="Proteomes" id="UP000054653">
    <property type="component" value="Unassembled WGS sequence"/>
</dbReference>
<dbReference type="OMA" id="VWNWLLA"/>
<proteinExistence type="predicted"/>
<keyword evidence="2" id="KW-1185">Reference proteome</keyword>
<dbReference type="AlphaFoldDB" id="A0A0V1CFA8"/>
<evidence type="ECO:0000313" key="1">
    <source>
        <dbReference type="EMBL" id="KRY47889.1"/>
    </source>
</evidence>
<name>A0A0V1CFA8_TRIBR</name>
<sequence>MDLSLTPDWFESTRLKRNRTLLVTVGAHWIPPIPFTVTVSDVPTRFKALATSSVTRVVSAPLSNKQLTVSRCPFAPVAMAFTVWNWLLAEPRVLASNTRVDVSSLGSDRVFFAGGVIEVSDGFGCGVRRLGAVSVSKW</sequence>
<gene>
    <name evidence="1" type="ORF">T03_5425</name>
</gene>
<reference evidence="1 2" key="1">
    <citation type="submission" date="2015-01" db="EMBL/GenBank/DDBJ databases">
        <title>Evolution of Trichinella species and genotypes.</title>
        <authorList>
            <person name="Korhonen P.K."/>
            <person name="Edoardo P."/>
            <person name="Giuseppe L.R."/>
            <person name="Gasser R.B."/>
        </authorList>
    </citation>
    <scope>NUCLEOTIDE SEQUENCE [LARGE SCALE GENOMIC DNA]</scope>
    <source>
        <strain evidence="1">ISS120</strain>
    </source>
</reference>
<evidence type="ECO:0000313" key="2">
    <source>
        <dbReference type="Proteomes" id="UP000054653"/>
    </source>
</evidence>
<organism evidence="1 2">
    <name type="scientific">Trichinella britovi</name>
    <name type="common">Parasitic roundworm</name>
    <dbReference type="NCBI Taxonomy" id="45882"/>
    <lineage>
        <taxon>Eukaryota</taxon>
        <taxon>Metazoa</taxon>
        <taxon>Ecdysozoa</taxon>
        <taxon>Nematoda</taxon>
        <taxon>Enoplea</taxon>
        <taxon>Dorylaimia</taxon>
        <taxon>Trichinellida</taxon>
        <taxon>Trichinellidae</taxon>
        <taxon>Trichinella</taxon>
    </lineage>
</organism>
<dbReference type="EMBL" id="JYDI01000226">
    <property type="protein sequence ID" value="KRY47889.1"/>
    <property type="molecule type" value="Genomic_DNA"/>
</dbReference>
<protein>
    <submittedName>
        <fullName evidence="1">Uncharacterized protein</fullName>
    </submittedName>
</protein>